<gene>
    <name evidence="6" type="ORF">TGDOM2_316350</name>
</gene>
<name>A0A086JWW2_TOXGO</name>
<feature type="region of interest" description="Disordered" evidence="4">
    <location>
        <begin position="357"/>
        <end position="391"/>
    </location>
</feature>
<dbReference type="PANTHER" id="PTHR14369:SF0">
    <property type="entry name" value="SURFEIT LOCUS PROTEIN 6"/>
    <property type="match status" value="1"/>
</dbReference>
<dbReference type="GO" id="GO:0005730">
    <property type="term" value="C:nucleolus"/>
    <property type="evidence" value="ECO:0007669"/>
    <property type="project" value="TreeGrafter"/>
</dbReference>
<dbReference type="GO" id="GO:0042273">
    <property type="term" value="P:ribosomal large subunit biogenesis"/>
    <property type="evidence" value="ECO:0007669"/>
    <property type="project" value="TreeGrafter"/>
</dbReference>
<feature type="compositionally biased region" description="Basic residues" evidence="4">
    <location>
        <begin position="113"/>
        <end position="124"/>
    </location>
</feature>
<accession>A0A086JWW2</accession>
<comment type="caution">
    <text evidence="6">The sequence shown here is derived from an EMBL/GenBank/DDBJ whole genome shotgun (WGS) entry which is preliminary data.</text>
</comment>
<protein>
    <submittedName>
        <fullName evidence="6">Putative erythrocyte-binding protein</fullName>
    </submittedName>
</protein>
<feature type="compositionally biased region" description="Basic and acidic residues" evidence="4">
    <location>
        <begin position="93"/>
        <end position="103"/>
    </location>
</feature>
<feature type="compositionally biased region" description="Basic and acidic residues" evidence="4">
    <location>
        <begin position="189"/>
        <end position="205"/>
    </location>
</feature>
<reference evidence="6 7" key="1">
    <citation type="submission" date="2014-02" db="EMBL/GenBank/DDBJ databases">
        <authorList>
            <person name="Sibley D."/>
            <person name="Venepally P."/>
            <person name="Karamycheva S."/>
            <person name="Hadjithomas M."/>
            <person name="Khan A."/>
            <person name="Brunk B."/>
            <person name="Roos D."/>
            <person name="Caler E."/>
            <person name="Lorenzi H."/>
        </authorList>
    </citation>
    <scope>NUCLEOTIDE SEQUENCE [LARGE SCALE GENOMIC DNA]</scope>
    <source>
        <strain evidence="6 7">GAB2-2007-GAL-DOM2</strain>
    </source>
</reference>
<evidence type="ECO:0000256" key="1">
    <source>
        <dbReference type="ARBA" id="ARBA00004123"/>
    </source>
</evidence>
<evidence type="ECO:0000259" key="5">
    <source>
        <dbReference type="Pfam" id="PF04935"/>
    </source>
</evidence>
<dbReference type="AlphaFoldDB" id="A0A086JWW2"/>
<dbReference type="GO" id="GO:0042274">
    <property type="term" value="P:ribosomal small subunit biogenesis"/>
    <property type="evidence" value="ECO:0007669"/>
    <property type="project" value="TreeGrafter"/>
</dbReference>
<proteinExistence type="inferred from homology"/>
<organism evidence="6 7">
    <name type="scientific">Toxoplasma gondii GAB2-2007-GAL-DOM2</name>
    <dbReference type="NCBI Taxonomy" id="1130820"/>
    <lineage>
        <taxon>Eukaryota</taxon>
        <taxon>Sar</taxon>
        <taxon>Alveolata</taxon>
        <taxon>Apicomplexa</taxon>
        <taxon>Conoidasida</taxon>
        <taxon>Coccidia</taxon>
        <taxon>Eucoccidiorida</taxon>
        <taxon>Eimeriorina</taxon>
        <taxon>Sarcocystidae</taxon>
        <taxon>Toxoplasma</taxon>
    </lineage>
</organism>
<feature type="region of interest" description="Disordered" evidence="4">
    <location>
        <begin position="83"/>
        <end position="310"/>
    </location>
</feature>
<keyword evidence="3" id="KW-0539">Nucleus</keyword>
<dbReference type="PANTHER" id="PTHR14369">
    <property type="entry name" value="SURFEIT LOCUS PROTEIN 6"/>
    <property type="match status" value="1"/>
</dbReference>
<dbReference type="GO" id="GO:0003677">
    <property type="term" value="F:DNA binding"/>
    <property type="evidence" value="ECO:0007669"/>
    <property type="project" value="TreeGrafter"/>
</dbReference>
<feature type="region of interest" description="Disordered" evidence="4">
    <location>
        <begin position="1"/>
        <end position="38"/>
    </location>
</feature>
<evidence type="ECO:0000256" key="3">
    <source>
        <dbReference type="ARBA" id="ARBA00023242"/>
    </source>
</evidence>
<dbReference type="VEuPathDB" id="ToxoDB:TGDOM2_316350"/>
<feature type="compositionally biased region" description="Basic and acidic residues" evidence="4">
    <location>
        <begin position="293"/>
        <end position="310"/>
    </location>
</feature>
<feature type="compositionally biased region" description="Basic residues" evidence="4">
    <location>
        <begin position="206"/>
        <end position="222"/>
    </location>
</feature>
<comment type="subcellular location">
    <subcellularLocation>
        <location evidence="1">Nucleus</location>
    </subcellularLocation>
</comment>
<dbReference type="EMBL" id="AHZU02001075">
    <property type="protein sequence ID" value="KFG36630.1"/>
    <property type="molecule type" value="Genomic_DNA"/>
</dbReference>
<dbReference type="Pfam" id="PF04935">
    <property type="entry name" value="SURF6"/>
    <property type="match status" value="1"/>
</dbReference>
<dbReference type="GO" id="GO:0003723">
    <property type="term" value="F:RNA binding"/>
    <property type="evidence" value="ECO:0007669"/>
    <property type="project" value="TreeGrafter"/>
</dbReference>
<evidence type="ECO:0000256" key="2">
    <source>
        <dbReference type="ARBA" id="ARBA00005904"/>
    </source>
</evidence>
<evidence type="ECO:0000313" key="6">
    <source>
        <dbReference type="EMBL" id="KFG36630.1"/>
    </source>
</evidence>
<sequence length="391" mass="44366">MAVKTPTSDAPVRVKREDSETFRQENTSDVPCSETREPCGGVAEAVGTSQHQAARRDCIRQLAVHFSGAFDSLLSLVPFSAVSNSTEDTEREADEHDGDKGKGADPVQSRSQQKWHLRQKRYHPRVLVATPLRLQEQVASEESRSRKRHGGSANAKQRQPPKQRGVSQTSVGSAKTEVGDAATGGLADSRAELQRRLHAKLEALRRVKKDNKRERGKQRKKKDPKERAGLKNRADDGQARGDRGRNAPQKKQSQEASGDSFEYGAVTCPRERVEVRQANRAGTKKRKLQQAMREIESNRESLQKCQSSEERQRVELQQSMAKVMKKLDGEKVMDDMQRLKKKQKFLEKKKEKAAEKWQSRLSEAKEKKRMALEAKKQQKEERLRAREKRNG</sequence>
<comment type="similarity">
    <text evidence="2">Belongs to the SURF6 family.</text>
</comment>
<dbReference type="InterPro" id="IPR007019">
    <property type="entry name" value="SURF6"/>
</dbReference>
<evidence type="ECO:0000313" key="7">
    <source>
        <dbReference type="Proteomes" id="UP000028837"/>
    </source>
</evidence>
<dbReference type="InterPro" id="IPR029190">
    <property type="entry name" value="Rrp14/SURF6_C"/>
</dbReference>
<dbReference type="Proteomes" id="UP000028837">
    <property type="component" value="Unassembled WGS sequence"/>
</dbReference>
<feature type="compositionally biased region" description="Basic and acidic residues" evidence="4">
    <location>
        <begin position="12"/>
        <end position="23"/>
    </location>
</feature>
<evidence type="ECO:0000256" key="4">
    <source>
        <dbReference type="SAM" id="MobiDB-lite"/>
    </source>
</evidence>
<feature type="domain" description="Ribosomal RNA-processing protein 14/surfeit locus protein 6 C-terminal" evidence="5">
    <location>
        <begin position="201"/>
        <end position="389"/>
    </location>
</feature>
<dbReference type="OrthoDB" id="331777at2759"/>
<feature type="compositionally biased region" description="Basic and acidic residues" evidence="4">
    <location>
        <begin position="223"/>
        <end position="245"/>
    </location>
</feature>